<name>A0AAP5TBG4_9LACO</name>
<dbReference type="InterPro" id="IPR009057">
    <property type="entry name" value="Homeodomain-like_sf"/>
</dbReference>
<dbReference type="Pfam" id="PF12833">
    <property type="entry name" value="HTH_18"/>
    <property type="match status" value="1"/>
</dbReference>
<sequence length="278" mass="33493">MLKTNIFWRNCKMFYYDYDQLNFSRRKLDSKKSNYLLRFSFLEYSLIFNFEKREPGRAERELNSFFEHHSELIKEASHEDLHRSLVNVVGDFAMTGLANHFNATNFVQLREAYLDWLTDEKPENPEAFRKILGLIYKDFFALQTPEDQITSTNTVPKQVYQITYYVNMHLYDKMQPIRIAEYLNLSYQYVSRLFTHTMGLSIQSYIDKQRVDESKKLLLHTDLPLNEISRMLNYYDSSNYIKHFKKFSDTTPKQYRLHNQRKRLQIKQDALAETARPY</sequence>
<feature type="domain" description="HTH araC/xylS-type" evidence="4">
    <location>
        <begin position="160"/>
        <end position="258"/>
    </location>
</feature>
<gene>
    <name evidence="5" type="ORF">GA842_03420</name>
</gene>
<evidence type="ECO:0000256" key="3">
    <source>
        <dbReference type="ARBA" id="ARBA00023163"/>
    </source>
</evidence>
<keyword evidence="1" id="KW-0805">Transcription regulation</keyword>
<comment type="caution">
    <text evidence="5">The sequence shown here is derived from an EMBL/GenBank/DDBJ whole genome shotgun (WGS) entry which is preliminary data.</text>
</comment>
<dbReference type="GO" id="GO:0003700">
    <property type="term" value="F:DNA-binding transcription factor activity"/>
    <property type="evidence" value="ECO:0007669"/>
    <property type="project" value="InterPro"/>
</dbReference>
<dbReference type="InterPro" id="IPR018060">
    <property type="entry name" value="HTH_AraC"/>
</dbReference>
<accession>A0AAP5TBG4</accession>
<evidence type="ECO:0000256" key="1">
    <source>
        <dbReference type="ARBA" id="ARBA00023015"/>
    </source>
</evidence>
<dbReference type="InterPro" id="IPR018062">
    <property type="entry name" value="HTH_AraC-typ_CS"/>
</dbReference>
<dbReference type="SUPFAM" id="SSF46689">
    <property type="entry name" value="Homeodomain-like"/>
    <property type="match status" value="1"/>
</dbReference>
<dbReference type="Proteomes" id="UP001275867">
    <property type="component" value="Unassembled WGS sequence"/>
</dbReference>
<evidence type="ECO:0000313" key="6">
    <source>
        <dbReference type="Proteomes" id="UP001275867"/>
    </source>
</evidence>
<dbReference type="PANTHER" id="PTHR43280:SF2">
    <property type="entry name" value="HTH-TYPE TRANSCRIPTIONAL REGULATOR EXSA"/>
    <property type="match status" value="1"/>
</dbReference>
<dbReference type="PROSITE" id="PS01124">
    <property type="entry name" value="HTH_ARAC_FAMILY_2"/>
    <property type="match status" value="1"/>
</dbReference>
<organism evidence="5 6">
    <name type="scientific">Pediococcus parvulus</name>
    <dbReference type="NCBI Taxonomy" id="54062"/>
    <lineage>
        <taxon>Bacteria</taxon>
        <taxon>Bacillati</taxon>
        <taxon>Bacillota</taxon>
        <taxon>Bacilli</taxon>
        <taxon>Lactobacillales</taxon>
        <taxon>Lactobacillaceae</taxon>
        <taxon>Pediococcus</taxon>
    </lineage>
</organism>
<evidence type="ECO:0000256" key="2">
    <source>
        <dbReference type="ARBA" id="ARBA00023125"/>
    </source>
</evidence>
<dbReference type="AlphaFoldDB" id="A0AAP5TBG4"/>
<dbReference type="GO" id="GO:0043565">
    <property type="term" value="F:sequence-specific DNA binding"/>
    <property type="evidence" value="ECO:0007669"/>
    <property type="project" value="InterPro"/>
</dbReference>
<dbReference type="SMART" id="SM00342">
    <property type="entry name" value="HTH_ARAC"/>
    <property type="match status" value="1"/>
</dbReference>
<protein>
    <submittedName>
        <fullName evidence="5">Helix-turn-helix domain-containing protein</fullName>
    </submittedName>
</protein>
<reference evidence="5" key="1">
    <citation type="submission" date="2019-10" db="EMBL/GenBank/DDBJ databases">
        <title>Malate fermentation in French cider.</title>
        <authorList>
            <person name="Cousin F.J."/>
            <person name="Medina Fernandez S."/>
            <person name="Misery B."/>
            <person name="Laplace J.-M."/>
            <person name="Cretenet M."/>
        </authorList>
    </citation>
    <scope>NUCLEOTIDE SEQUENCE</scope>
    <source>
        <strain evidence="5">UCMA15901</strain>
    </source>
</reference>
<evidence type="ECO:0000259" key="4">
    <source>
        <dbReference type="PROSITE" id="PS01124"/>
    </source>
</evidence>
<dbReference type="Gene3D" id="1.10.10.60">
    <property type="entry name" value="Homeodomain-like"/>
    <property type="match status" value="1"/>
</dbReference>
<proteinExistence type="predicted"/>
<evidence type="ECO:0000313" key="5">
    <source>
        <dbReference type="EMBL" id="MDV7693946.1"/>
    </source>
</evidence>
<dbReference type="EMBL" id="WERX01000008">
    <property type="protein sequence ID" value="MDV7693946.1"/>
    <property type="molecule type" value="Genomic_DNA"/>
</dbReference>
<keyword evidence="2" id="KW-0238">DNA-binding</keyword>
<dbReference type="PROSITE" id="PS00041">
    <property type="entry name" value="HTH_ARAC_FAMILY_1"/>
    <property type="match status" value="1"/>
</dbReference>
<dbReference type="PANTHER" id="PTHR43280">
    <property type="entry name" value="ARAC-FAMILY TRANSCRIPTIONAL REGULATOR"/>
    <property type="match status" value="1"/>
</dbReference>
<keyword evidence="3" id="KW-0804">Transcription</keyword>